<dbReference type="InterPro" id="IPR008814">
    <property type="entry name" value="Swp1"/>
</dbReference>
<evidence type="ECO:0000256" key="11">
    <source>
        <dbReference type="ARBA" id="ARBA00032139"/>
    </source>
</evidence>
<dbReference type="STRING" id="1095629.A0A0C9XEA0"/>
<evidence type="ECO:0000259" key="14">
    <source>
        <dbReference type="Pfam" id="PF23860"/>
    </source>
</evidence>
<reference evidence="17" key="2">
    <citation type="submission" date="2015-01" db="EMBL/GenBank/DDBJ databases">
        <title>Evolutionary Origins and Diversification of the Mycorrhizal Mutualists.</title>
        <authorList>
            <consortium name="DOE Joint Genome Institute"/>
            <consortium name="Mycorrhizal Genomics Consortium"/>
            <person name="Kohler A."/>
            <person name="Kuo A."/>
            <person name="Nagy L.G."/>
            <person name="Floudas D."/>
            <person name="Copeland A."/>
            <person name="Barry K.W."/>
            <person name="Cichocki N."/>
            <person name="Veneault-Fourrey C."/>
            <person name="LaButti K."/>
            <person name="Lindquist E.A."/>
            <person name="Lipzen A."/>
            <person name="Lundell T."/>
            <person name="Morin E."/>
            <person name="Murat C."/>
            <person name="Riley R."/>
            <person name="Ohm R."/>
            <person name="Sun H."/>
            <person name="Tunlid A."/>
            <person name="Henrissat B."/>
            <person name="Grigoriev I.V."/>
            <person name="Hibbett D.S."/>
            <person name="Martin F."/>
        </authorList>
    </citation>
    <scope>NUCLEOTIDE SEQUENCE [LARGE SCALE GENOMIC DNA]</scope>
    <source>
        <strain evidence="17">LaAM-08-1</strain>
    </source>
</reference>
<reference evidence="16 17" key="1">
    <citation type="submission" date="2014-04" db="EMBL/GenBank/DDBJ databases">
        <authorList>
            <consortium name="DOE Joint Genome Institute"/>
            <person name="Kuo A."/>
            <person name="Kohler A."/>
            <person name="Nagy L.G."/>
            <person name="Floudas D."/>
            <person name="Copeland A."/>
            <person name="Barry K.W."/>
            <person name="Cichocki N."/>
            <person name="Veneault-Fourrey C."/>
            <person name="LaButti K."/>
            <person name="Lindquist E.A."/>
            <person name="Lipzen A."/>
            <person name="Lundell T."/>
            <person name="Morin E."/>
            <person name="Murat C."/>
            <person name="Sun H."/>
            <person name="Tunlid A."/>
            <person name="Henrissat B."/>
            <person name="Grigoriev I.V."/>
            <person name="Hibbett D.S."/>
            <person name="Martin F."/>
            <person name="Nordberg H.P."/>
            <person name="Cantor M.N."/>
            <person name="Hua S.X."/>
        </authorList>
    </citation>
    <scope>NUCLEOTIDE SEQUENCE [LARGE SCALE GENOMIC DNA]</scope>
    <source>
        <strain evidence="16 17">LaAM-08-1</strain>
    </source>
</reference>
<evidence type="ECO:0000256" key="2">
    <source>
        <dbReference type="ARBA" id="ARBA00004477"/>
    </source>
</evidence>
<dbReference type="Pfam" id="PF25147">
    <property type="entry name" value="Ribophorin_II_C"/>
    <property type="match status" value="1"/>
</dbReference>
<feature type="transmembrane region" description="Helical" evidence="12">
    <location>
        <begin position="216"/>
        <end position="237"/>
    </location>
</feature>
<evidence type="ECO:0000256" key="10">
    <source>
        <dbReference type="ARBA" id="ARBA00030078"/>
    </source>
</evidence>
<proteinExistence type="inferred from homology"/>
<name>A0A0C9XEA0_9AGAR</name>
<keyword evidence="17" id="KW-1185">Reference proteome</keyword>
<feature type="transmembrane region" description="Helical" evidence="12">
    <location>
        <begin position="184"/>
        <end position="204"/>
    </location>
</feature>
<feature type="domain" description="Ribophorin II third" evidence="14">
    <location>
        <begin position="28"/>
        <end position="144"/>
    </location>
</feature>
<keyword evidence="5 12" id="KW-0812">Transmembrane</keyword>
<evidence type="ECO:0000256" key="9">
    <source>
        <dbReference type="ARBA" id="ARBA00023136"/>
    </source>
</evidence>
<evidence type="ECO:0000259" key="15">
    <source>
        <dbReference type="Pfam" id="PF25147"/>
    </source>
</evidence>
<evidence type="ECO:0000256" key="13">
    <source>
        <dbReference type="SAM" id="SignalP"/>
    </source>
</evidence>
<evidence type="ECO:0000256" key="12">
    <source>
        <dbReference type="SAM" id="Phobius"/>
    </source>
</evidence>
<keyword evidence="7" id="KW-0256">Endoplasmic reticulum</keyword>
<evidence type="ECO:0000256" key="7">
    <source>
        <dbReference type="ARBA" id="ARBA00022824"/>
    </source>
</evidence>
<evidence type="ECO:0000256" key="4">
    <source>
        <dbReference type="ARBA" id="ARBA00009038"/>
    </source>
</evidence>
<feature type="domain" description="Ribophorin II C-terminal" evidence="15">
    <location>
        <begin position="173"/>
        <end position="270"/>
    </location>
</feature>
<keyword evidence="6 13" id="KW-0732">Signal</keyword>
<evidence type="ECO:0000256" key="5">
    <source>
        <dbReference type="ARBA" id="ARBA00022692"/>
    </source>
</evidence>
<gene>
    <name evidence="16" type="ORF">K443DRAFT_679613</name>
</gene>
<comment type="subcellular location">
    <subcellularLocation>
        <location evidence="2">Endoplasmic reticulum membrane</location>
        <topology evidence="2">Multi-pass membrane protein</topology>
    </subcellularLocation>
</comment>
<dbReference type="GO" id="GO:0006487">
    <property type="term" value="P:protein N-linked glycosylation"/>
    <property type="evidence" value="ECO:0007669"/>
    <property type="project" value="TreeGrafter"/>
</dbReference>
<keyword evidence="9 12" id="KW-0472">Membrane</keyword>
<comment type="pathway">
    <text evidence="3">Protein modification; protein glycosylation.</text>
</comment>
<feature type="chain" id="PRO_5044290826" description="Ribophorin II" evidence="13">
    <location>
        <begin position="17"/>
        <end position="275"/>
    </location>
</feature>
<evidence type="ECO:0000313" key="16">
    <source>
        <dbReference type="EMBL" id="KIJ99933.1"/>
    </source>
</evidence>
<dbReference type="PANTHER" id="PTHR12640:SF0">
    <property type="entry name" value="DOLICHYL-DIPHOSPHOOLIGOSACCHARIDE--PROTEIN GLYCOSYLTRANSFERASE SUBUNIT 2"/>
    <property type="match status" value="1"/>
</dbReference>
<dbReference type="InterPro" id="IPR055374">
    <property type="entry name" value="Ribophorin_II_3rd"/>
</dbReference>
<feature type="transmembrane region" description="Helical" evidence="12">
    <location>
        <begin position="243"/>
        <end position="263"/>
    </location>
</feature>
<dbReference type="OrthoDB" id="432292at2759"/>
<evidence type="ECO:0000256" key="6">
    <source>
        <dbReference type="ARBA" id="ARBA00022729"/>
    </source>
</evidence>
<dbReference type="InterPro" id="IPR056790">
    <property type="entry name" value="Ribophorin_II_C"/>
</dbReference>
<evidence type="ECO:0000313" key="17">
    <source>
        <dbReference type="Proteomes" id="UP000054477"/>
    </source>
</evidence>
<sequence>MFSLLHLSLLAVAAQASLLSLHSPRLTVSDSTGSQLRFEPISLAQDSRIPVELAAKDILKFTFQVVEKDNGKGIQPHQTFLRFYDEKSGEEGIQPIRVTPGGKAKFELNMSKPPLSLPPSTDAPLKVTLLIGSSLYSPLSIDLFDLVVPRSAPAPIHADEASFHLLPEIKHTFRPDQKLPPRPISAIFTVLVLSPWVVLLSLWTQVVPIQTRLLSLNVLPFILSLGAFEGLLLWYWVDLKLGQVLLYGAVLSIPTFFAGKHALSNIASKRLGIRN</sequence>
<dbReference type="PANTHER" id="PTHR12640">
    <property type="entry name" value="RIBOPHORIN II"/>
    <property type="match status" value="1"/>
</dbReference>
<dbReference type="UniPathway" id="UPA00378"/>
<comment type="similarity">
    <text evidence="4">Belongs to the SWP1 family.</text>
</comment>
<dbReference type="EMBL" id="KN838636">
    <property type="protein sequence ID" value="KIJ99933.1"/>
    <property type="molecule type" value="Genomic_DNA"/>
</dbReference>
<dbReference type="Proteomes" id="UP000054477">
    <property type="component" value="Unassembled WGS sequence"/>
</dbReference>
<accession>A0A0C9XEA0</accession>
<dbReference type="HOGENOM" id="CLU_051361_1_1_1"/>
<dbReference type="GO" id="GO:0008250">
    <property type="term" value="C:oligosaccharyltransferase complex"/>
    <property type="evidence" value="ECO:0007669"/>
    <property type="project" value="InterPro"/>
</dbReference>
<keyword evidence="8 12" id="KW-1133">Transmembrane helix</keyword>
<dbReference type="Pfam" id="PF23860">
    <property type="entry name" value="Ribophorin_II_3rd"/>
    <property type="match status" value="1"/>
</dbReference>
<organism evidence="16 17">
    <name type="scientific">Laccaria amethystina LaAM-08-1</name>
    <dbReference type="NCBI Taxonomy" id="1095629"/>
    <lineage>
        <taxon>Eukaryota</taxon>
        <taxon>Fungi</taxon>
        <taxon>Dikarya</taxon>
        <taxon>Basidiomycota</taxon>
        <taxon>Agaricomycotina</taxon>
        <taxon>Agaricomycetes</taxon>
        <taxon>Agaricomycetidae</taxon>
        <taxon>Agaricales</taxon>
        <taxon>Agaricineae</taxon>
        <taxon>Hydnangiaceae</taxon>
        <taxon>Laccaria</taxon>
    </lineage>
</organism>
<protein>
    <recommendedName>
        <fullName evidence="11">Ribophorin II</fullName>
    </recommendedName>
    <alternativeName>
        <fullName evidence="10">Ribophorin-2</fullName>
    </alternativeName>
</protein>
<comment type="function">
    <text evidence="1">Subunit of the oligosaccharyl transferase (OST) complex that catalyzes the initial transfer of a defined glycan (Glc(3)Man(9)GlcNAc(2) in eukaryotes) from the lipid carrier dolichol-pyrophosphate to an asparagine residue within an Asn-X-Ser/Thr consensus motif in nascent polypeptide chains, the first step in protein N-glycosylation. N-glycosylation occurs cotranslationally and the complex associates with the Sec61 complex at the channel-forming translocon complex that mediates protein translocation across the endoplasmic reticulum (ER). All subunits are required for a maximal enzyme activity.</text>
</comment>
<evidence type="ECO:0000256" key="1">
    <source>
        <dbReference type="ARBA" id="ARBA00002791"/>
    </source>
</evidence>
<feature type="signal peptide" evidence="13">
    <location>
        <begin position="1"/>
        <end position="16"/>
    </location>
</feature>
<evidence type="ECO:0000256" key="3">
    <source>
        <dbReference type="ARBA" id="ARBA00004922"/>
    </source>
</evidence>
<dbReference type="AlphaFoldDB" id="A0A0C9XEA0"/>
<evidence type="ECO:0000256" key="8">
    <source>
        <dbReference type="ARBA" id="ARBA00022989"/>
    </source>
</evidence>